<reference evidence="1 2" key="1">
    <citation type="journal article" date="2018" name="Nat. Biotechnol.">
        <title>A standardized bacterial taxonomy based on genome phylogeny substantially revises the tree of life.</title>
        <authorList>
            <person name="Parks D.H."/>
            <person name="Chuvochina M."/>
            <person name="Waite D.W."/>
            <person name="Rinke C."/>
            <person name="Skarshewski A."/>
            <person name="Chaumeil P.A."/>
            <person name="Hugenholtz P."/>
        </authorList>
    </citation>
    <scope>NUCLEOTIDE SEQUENCE [LARGE SCALE GENOMIC DNA]</scope>
    <source>
        <strain evidence="1">UBA11978</strain>
    </source>
</reference>
<comment type="caution">
    <text evidence="1">The sequence shown here is derived from an EMBL/GenBank/DDBJ whole genome shotgun (WGS) entry which is preliminary data.</text>
</comment>
<evidence type="ECO:0000313" key="1">
    <source>
        <dbReference type="EMBL" id="HAW75662.1"/>
    </source>
</evidence>
<name>A0A350P2Z5_9ALTE</name>
<dbReference type="EMBL" id="DNAN01000276">
    <property type="protein sequence ID" value="HAW75662.1"/>
    <property type="molecule type" value="Genomic_DNA"/>
</dbReference>
<organism evidence="1 2">
    <name type="scientific">Alteromonas australica</name>
    <dbReference type="NCBI Taxonomy" id="589873"/>
    <lineage>
        <taxon>Bacteria</taxon>
        <taxon>Pseudomonadati</taxon>
        <taxon>Pseudomonadota</taxon>
        <taxon>Gammaproteobacteria</taxon>
        <taxon>Alteromonadales</taxon>
        <taxon>Alteromonadaceae</taxon>
        <taxon>Alteromonas/Salinimonas group</taxon>
        <taxon>Alteromonas</taxon>
    </lineage>
</organism>
<dbReference type="Proteomes" id="UP000263517">
    <property type="component" value="Unassembled WGS sequence"/>
</dbReference>
<dbReference type="AlphaFoldDB" id="A0A350P2Z5"/>
<accession>A0A350P2Z5</accession>
<protein>
    <submittedName>
        <fullName evidence="1">Uncharacterized protein</fullName>
    </submittedName>
</protein>
<sequence length="242" mass="26421">MIISKTNIIASNSIVLESGSLSSGELSNLQDPDFSRVVSSSSSTFSFTFDTVGSCEYVALHGLNLQIGNTVTLTGTSFTRSFTVTRPIKNLVFYIGVATTLNDLTVEITGTGTKTISYMQAGLVSHIAWGTNAGQSLYYLGSNVTNRVTANDAGFPVKRVQETIAPKLSLTFRNMYKDWARTELQEIFDLYNNTGVLSQLDYEEENRPEESCALFELSSSKVATHSQTTTLVDISLSFRIVA</sequence>
<gene>
    <name evidence="1" type="ORF">DCW74_08005</name>
</gene>
<proteinExistence type="predicted"/>
<evidence type="ECO:0000313" key="2">
    <source>
        <dbReference type="Proteomes" id="UP000263517"/>
    </source>
</evidence>